<protein>
    <submittedName>
        <fullName evidence="1">Uncharacterized protein</fullName>
    </submittedName>
</protein>
<dbReference type="EMBL" id="FQXU01000008">
    <property type="protein sequence ID" value="SHI22498.1"/>
    <property type="molecule type" value="Genomic_DNA"/>
</dbReference>
<reference evidence="1 2" key="1">
    <citation type="submission" date="2016-11" db="EMBL/GenBank/DDBJ databases">
        <authorList>
            <person name="Jaros S."/>
            <person name="Januszkiewicz K."/>
            <person name="Wedrychowicz H."/>
        </authorList>
    </citation>
    <scope>NUCLEOTIDE SEQUENCE [LARGE SCALE GENOMIC DNA]</scope>
    <source>
        <strain evidence="1 2">DSM 6191</strain>
    </source>
</reference>
<dbReference type="RefSeq" id="WP_073020422.1">
    <property type="nucleotide sequence ID" value="NZ_FQXU01000008.1"/>
</dbReference>
<sequence>MKSILDIRLREGDPYFKYNSINKILDQLKTKTYIPKKLGLLDKEITRVSIPPNYNKDAYSYNILRVIGRARWSSVSVRGNRLYDLDYLDSFQKNVLSFCIVRSMSIILINNKKTVKNSVIAIEDGGNTNNLSLIEECAKYTKRIVLVTRNFKNVNNIRSHILLNYGVSPEFTTNINDTKGIDFIISDKAKSYGDIGVWYLDSFYEPEQFSNLAVNDVLLSINDYEERVSPELLGALLKSENNISKRVEDFFDSNKINIEEIRFGKKEIDINSY</sequence>
<evidence type="ECO:0000313" key="2">
    <source>
        <dbReference type="Proteomes" id="UP000184241"/>
    </source>
</evidence>
<organism evidence="1 2">
    <name type="scientific">Clostridium intestinale DSM 6191</name>
    <dbReference type="NCBI Taxonomy" id="1121320"/>
    <lineage>
        <taxon>Bacteria</taxon>
        <taxon>Bacillati</taxon>
        <taxon>Bacillota</taxon>
        <taxon>Clostridia</taxon>
        <taxon>Eubacteriales</taxon>
        <taxon>Clostridiaceae</taxon>
        <taxon>Clostridium</taxon>
    </lineage>
</organism>
<evidence type="ECO:0000313" key="1">
    <source>
        <dbReference type="EMBL" id="SHI22498.1"/>
    </source>
</evidence>
<dbReference type="Proteomes" id="UP000184241">
    <property type="component" value="Unassembled WGS sequence"/>
</dbReference>
<name>A0A1M5ZE68_9CLOT</name>
<proteinExistence type="predicted"/>
<dbReference type="AlphaFoldDB" id="A0A1M5ZE68"/>
<accession>A0A1M5ZE68</accession>
<gene>
    <name evidence="1" type="ORF">SAMN02745941_02858</name>
</gene>